<feature type="transmembrane region" description="Helical" evidence="1">
    <location>
        <begin position="74"/>
        <end position="93"/>
    </location>
</feature>
<keyword evidence="1" id="KW-0472">Membrane</keyword>
<gene>
    <name evidence="2" type="ORF">AXE80_03860</name>
</gene>
<evidence type="ECO:0000313" key="2">
    <source>
        <dbReference type="EMBL" id="ANW95465.1"/>
    </source>
</evidence>
<sequence length="96" mass="10438">MNNIVKQVLAGTILGFLVSALGSFIFMLILLPTNDLQNTFNKLLASGLLTKIITLGTLPNALVFHLLIKNKRDYIARGVLMAVVLLAVLFAALKML</sequence>
<evidence type="ECO:0000256" key="1">
    <source>
        <dbReference type="SAM" id="Phobius"/>
    </source>
</evidence>
<dbReference type="Proteomes" id="UP000092967">
    <property type="component" value="Chromosome"/>
</dbReference>
<keyword evidence="1" id="KW-1133">Transmembrane helix</keyword>
<dbReference type="KEGG" id="wfu:AXE80_03860"/>
<keyword evidence="1" id="KW-0812">Transmembrane</keyword>
<dbReference type="RefSeq" id="WP_068824618.1">
    <property type="nucleotide sequence ID" value="NZ_CP014224.1"/>
</dbReference>
<organism evidence="2 3">
    <name type="scientific">Wenyingzhuangia fucanilytica</name>
    <dbReference type="NCBI Taxonomy" id="1790137"/>
    <lineage>
        <taxon>Bacteria</taxon>
        <taxon>Pseudomonadati</taxon>
        <taxon>Bacteroidota</taxon>
        <taxon>Flavobacteriia</taxon>
        <taxon>Flavobacteriales</taxon>
        <taxon>Flavobacteriaceae</taxon>
        <taxon>Wenyingzhuangia</taxon>
    </lineage>
</organism>
<evidence type="ECO:0000313" key="3">
    <source>
        <dbReference type="Proteomes" id="UP000092967"/>
    </source>
</evidence>
<keyword evidence="3" id="KW-1185">Reference proteome</keyword>
<dbReference type="STRING" id="1790137.AXE80_03860"/>
<dbReference type="OrthoDB" id="1362378at2"/>
<protein>
    <submittedName>
        <fullName evidence="2">Uncharacterized protein</fullName>
    </submittedName>
</protein>
<feature type="transmembrane region" description="Helical" evidence="1">
    <location>
        <begin position="12"/>
        <end position="31"/>
    </location>
</feature>
<dbReference type="AlphaFoldDB" id="A0A1B1Y3W8"/>
<name>A0A1B1Y3W8_9FLAO</name>
<dbReference type="EMBL" id="CP014224">
    <property type="protein sequence ID" value="ANW95465.1"/>
    <property type="molecule type" value="Genomic_DNA"/>
</dbReference>
<proteinExistence type="predicted"/>
<reference evidence="2 3" key="1">
    <citation type="submission" date="2016-02" db="EMBL/GenBank/DDBJ databases">
        <authorList>
            <person name="Wen L."/>
            <person name="He K."/>
            <person name="Yang H."/>
        </authorList>
    </citation>
    <scope>NUCLEOTIDE SEQUENCE [LARGE SCALE GENOMIC DNA]</scope>
    <source>
        <strain evidence="2 3">CZ1127</strain>
    </source>
</reference>
<feature type="transmembrane region" description="Helical" evidence="1">
    <location>
        <begin position="43"/>
        <end position="68"/>
    </location>
</feature>
<accession>A0A1B1Y3W8</accession>